<evidence type="ECO:0000256" key="1">
    <source>
        <dbReference type="SAM" id="MobiDB-lite"/>
    </source>
</evidence>
<proteinExistence type="predicted"/>
<dbReference type="RefSeq" id="XP_019033574.1">
    <property type="nucleotide sequence ID" value="XM_019174522.1"/>
</dbReference>
<accession>A0A1E3JRR3</accession>
<feature type="compositionally biased region" description="Low complexity" evidence="1">
    <location>
        <begin position="101"/>
        <end position="115"/>
    </location>
</feature>
<evidence type="ECO:0000256" key="2">
    <source>
        <dbReference type="SAM" id="Phobius"/>
    </source>
</evidence>
<feature type="compositionally biased region" description="Basic and acidic residues" evidence="1">
    <location>
        <begin position="124"/>
        <end position="169"/>
    </location>
</feature>
<keyword evidence="2" id="KW-0812">Transmembrane</keyword>
<reference evidence="3 4" key="1">
    <citation type="submission" date="2016-06" db="EMBL/GenBank/DDBJ databases">
        <title>Evolution of pathogenesis and genome organization in the Tremellales.</title>
        <authorList>
            <person name="Cuomo C."/>
            <person name="Litvintseva A."/>
            <person name="Heitman J."/>
            <person name="Chen Y."/>
            <person name="Sun S."/>
            <person name="Springer D."/>
            <person name="Dromer F."/>
            <person name="Young S."/>
            <person name="Zeng Q."/>
            <person name="Chapman S."/>
            <person name="Gujja S."/>
            <person name="Saif S."/>
            <person name="Birren B."/>
        </authorList>
    </citation>
    <scope>NUCLEOTIDE SEQUENCE [LARGE SCALE GENOMIC DNA]</scope>
    <source>
        <strain evidence="3 4">CBS 7118</strain>
    </source>
</reference>
<evidence type="ECO:0000313" key="4">
    <source>
        <dbReference type="Proteomes" id="UP000094819"/>
    </source>
</evidence>
<dbReference type="OrthoDB" id="2573513at2759"/>
<dbReference type="GeneID" id="30191584"/>
<feature type="compositionally biased region" description="Basic and acidic residues" evidence="1">
    <location>
        <begin position="236"/>
        <end position="247"/>
    </location>
</feature>
<sequence length="933" mass="105395">MAAIVTRQTRPEAILVVIFLIVALYMLLTGRRRSKKKTSSKTGAEGSAGDATNSDVDSRDDGNDAASYARRERERKRDKEEEDRRKQKKAEKASRRDEAGTSDTNTSAATTPTSTDDVDNAEAENAKKERERKRQKEEEKEKRRKEKEEEEKRRKEKEEKKKKEEEKAKKDKKAKTIPNDDDSPQLPSMPDRPKPEGELWKSPAPPSSAASSRATTPVLLERNADGTWKRPPTPKDGVKFDDGGKRGKENKNYNVYSIYDTPVTMYNQDGLEHARNHESRAKGGDDDILYGKLDGSESPLKGLKETGKLSKKLLSFMEKAEYLASQDLLLNQKLGSDIKAMALKDQWLDGAGPIPEIIGETIRQLMLEKHMDVTKCLEERSCVNPKTSEDGAKVGKANAQLNEFAGFLINAGYNVDELREGIKLYKWKEMTSDQIRELVRTWVDEQIKKGRGMSLVASFFLPYYRATVSYKRAHIGKGVPPKWEEHLDSLSKQLIDWFRYIGKAFLVSRMFSSIGADLSDGNIRVSISPRRSVVGFTMDFTIFTPEPTADELEKRKKLNRMLAKSNAEAPILRVKYLALRWADHLNDDVYPQPDGRKLFSENNPFHITRVTFRPGLERATVNSAALKLATSGASTPRLPPNAPSKRDWKIMPVSSQTRAEEYEQHKATGLTEGFARTFRAMNAVFVRFVNKRQYHWYKSSDGKLGDMIDESTFNILLMLCSTGLIKYHLQQKFKVKGAKEYTDDDGAAMDFDYDAKYGVAQTIDLGGMVPLENATTTQPQILPLDDFKGLRGILLPLLLRSRHNSRSFPASSSLVINEKWGLFKWLCGPRAITVTFHGRDASEKENLVREILEAMREEMKGWALVATSGGSSGSEAKGVLRQRIDEAIGVVRWRVKFIVLGVKEHYPADEKDVEAEGLKDFDVPEEYLPSVLR</sequence>
<dbReference type="AlphaFoldDB" id="A0A1E3JRR3"/>
<comment type="caution">
    <text evidence="3">The sequence shown here is derived from an EMBL/GenBank/DDBJ whole genome shotgun (WGS) entry which is preliminary data.</text>
</comment>
<feature type="compositionally biased region" description="Basic and acidic residues" evidence="1">
    <location>
        <begin position="69"/>
        <end position="99"/>
    </location>
</feature>
<keyword evidence="2" id="KW-0472">Membrane</keyword>
<feature type="region of interest" description="Disordered" evidence="1">
    <location>
        <begin position="31"/>
        <end position="247"/>
    </location>
</feature>
<protein>
    <submittedName>
        <fullName evidence="3">Uncharacterized protein</fullName>
    </submittedName>
</protein>
<dbReference type="EMBL" id="AWGH01000005">
    <property type="protein sequence ID" value="ODO03523.1"/>
    <property type="molecule type" value="Genomic_DNA"/>
</dbReference>
<organism evidence="3 4">
    <name type="scientific">Cryptococcus wingfieldii CBS 7118</name>
    <dbReference type="NCBI Taxonomy" id="1295528"/>
    <lineage>
        <taxon>Eukaryota</taxon>
        <taxon>Fungi</taxon>
        <taxon>Dikarya</taxon>
        <taxon>Basidiomycota</taxon>
        <taxon>Agaricomycotina</taxon>
        <taxon>Tremellomycetes</taxon>
        <taxon>Tremellales</taxon>
        <taxon>Cryptococcaceae</taxon>
        <taxon>Cryptococcus</taxon>
    </lineage>
</organism>
<name>A0A1E3JRR3_9TREE</name>
<evidence type="ECO:0000313" key="3">
    <source>
        <dbReference type="EMBL" id="ODO03523.1"/>
    </source>
</evidence>
<dbReference type="Proteomes" id="UP000094819">
    <property type="component" value="Unassembled WGS sequence"/>
</dbReference>
<gene>
    <name evidence="3" type="ORF">L198_02371</name>
</gene>
<keyword evidence="2" id="KW-1133">Transmembrane helix</keyword>
<feature type="transmembrane region" description="Helical" evidence="2">
    <location>
        <begin position="12"/>
        <end position="28"/>
    </location>
</feature>
<keyword evidence="4" id="KW-1185">Reference proteome</keyword>